<keyword evidence="6" id="KW-1185">Reference proteome</keyword>
<accession>A0AA88YQC6</accession>
<gene>
    <name evidence="5" type="ORF">FSP39_002724</name>
</gene>
<feature type="compositionally biased region" description="Polar residues" evidence="1">
    <location>
        <begin position="643"/>
        <end position="655"/>
    </location>
</feature>
<proteinExistence type="predicted"/>
<dbReference type="AlphaFoldDB" id="A0AA88YQC6"/>
<protein>
    <recommendedName>
        <fullName evidence="4">MACPF domain-containing protein</fullName>
    </recommendedName>
</protein>
<dbReference type="CDD" id="cd22579">
    <property type="entry name" value="MPEG1_P2"/>
    <property type="match status" value="1"/>
</dbReference>
<reference evidence="5" key="1">
    <citation type="submission" date="2019-08" db="EMBL/GenBank/DDBJ databases">
        <title>The improved chromosome-level genome for the pearl oyster Pinctada fucata martensii using PacBio sequencing and Hi-C.</title>
        <authorList>
            <person name="Zheng Z."/>
        </authorList>
    </citation>
    <scope>NUCLEOTIDE SEQUENCE</scope>
    <source>
        <strain evidence="5">ZZ-2019</strain>
        <tissue evidence="5">Adductor muscle</tissue>
    </source>
</reference>
<dbReference type="InterPro" id="IPR020864">
    <property type="entry name" value="MACPF"/>
</dbReference>
<feature type="transmembrane region" description="Helical" evidence="2">
    <location>
        <begin position="681"/>
        <end position="706"/>
    </location>
</feature>
<feature type="signal peptide" evidence="3">
    <location>
        <begin position="1"/>
        <end position="16"/>
    </location>
</feature>
<sequence>MKLLPLLLHLVFSVYAVDCSLCQIGDGQNNTLSLDVYPGSGWDNLVNENRGRVFDVNYSKCQITEDGKYFIPDGIYLTPLKSSEVEIYSDIIRNWQNYTSDIAASINADATIDTEGLSINGKFSFEYQNIKLKQIQDDAATMKVKARYTLYKVAMQPDPPLDTKFMDRVKKIAHHIQFDRKRSARYEAQLLVRDFGTHVVTSVDAGAAIVKVDHVKRSSVDESSNNLAMIALAARSELFGVFGDVKIDPQTVTAYQAAKTKSTIRTYGGPKFRPMNFSINDWIDGIEDDLVALDRSGDSLHFMITQESIPELPLDVVSETANYVRSAISSYYKHNAYKGCTDRDAPNFNFRANVDDGSCNFNLTGMTFGGLFQNCSVIGPYYGICDELESKNPLTGDFSCPSGYSVVPLYNGEVSKTTEQKQCSSFMIFWEHCKSSSATTVAQYQSYWCAQEGNEQSTDAYMFGGVFTDVIENSLTLQKACPPYFHTIAIAENIKVCVSGDFEAEKYAVPFSGFYSCQHSNPLATSAGVSNNKKKACSAGFNSYLAAEVDECDISYCMIGASYTNRKITPVRNPPFFRKPNEVNSSVEYFVANDGQSWTRIYTVDNSFHGFNTTNASLITDSGDTLDVSVLLKERQNDLGLTSLPSSDNIASLESTDMETPKRREKQGNRPSVTQIDHGEVALVVGVSSAITLLVILIISVLILSVKSKRSKPFKYYHMEKDEKEKC</sequence>
<feature type="chain" id="PRO_5041695801" description="MACPF domain-containing protein" evidence="3">
    <location>
        <begin position="17"/>
        <end position="727"/>
    </location>
</feature>
<dbReference type="SMART" id="SM00457">
    <property type="entry name" value="MACPF"/>
    <property type="match status" value="1"/>
</dbReference>
<evidence type="ECO:0000256" key="3">
    <source>
        <dbReference type="SAM" id="SignalP"/>
    </source>
</evidence>
<evidence type="ECO:0000259" key="4">
    <source>
        <dbReference type="PROSITE" id="PS51412"/>
    </source>
</evidence>
<keyword evidence="3" id="KW-0732">Signal</keyword>
<evidence type="ECO:0000313" key="6">
    <source>
        <dbReference type="Proteomes" id="UP001186944"/>
    </source>
</evidence>
<dbReference type="Proteomes" id="UP001186944">
    <property type="component" value="Unassembled WGS sequence"/>
</dbReference>
<feature type="domain" description="MACPF" evidence="4">
    <location>
        <begin position="7"/>
        <end position="335"/>
    </location>
</feature>
<keyword evidence="2" id="KW-1133">Transmembrane helix</keyword>
<dbReference type="GO" id="GO:0002250">
    <property type="term" value="P:adaptive immune response"/>
    <property type="evidence" value="ECO:0007669"/>
    <property type="project" value="UniProtKB-KW"/>
</dbReference>
<dbReference type="Pfam" id="PF01823">
    <property type="entry name" value="MACPF"/>
    <property type="match status" value="1"/>
</dbReference>
<dbReference type="EMBL" id="VSWD01000004">
    <property type="protein sequence ID" value="KAK3104472.1"/>
    <property type="molecule type" value="Genomic_DNA"/>
</dbReference>
<name>A0AA88YQC6_PINIB</name>
<dbReference type="PROSITE" id="PS51412">
    <property type="entry name" value="MACPF_2"/>
    <property type="match status" value="1"/>
</dbReference>
<feature type="region of interest" description="Disordered" evidence="1">
    <location>
        <begin position="643"/>
        <end position="673"/>
    </location>
</feature>
<evidence type="ECO:0000313" key="5">
    <source>
        <dbReference type="EMBL" id="KAK3104472.1"/>
    </source>
</evidence>
<keyword evidence="2" id="KW-0812">Transmembrane</keyword>
<evidence type="ECO:0000256" key="2">
    <source>
        <dbReference type="SAM" id="Phobius"/>
    </source>
</evidence>
<dbReference type="GO" id="GO:0045087">
    <property type="term" value="P:innate immune response"/>
    <property type="evidence" value="ECO:0007669"/>
    <property type="project" value="UniProtKB-KW"/>
</dbReference>
<dbReference type="InterPro" id="IPR039707">
    <property type="entry name" value="MPEG1"/>
</dbReference>
<dbReference type="PANTHER" id="PTHR31463">
    <property type="entry name" value="MACROPHAGE-EXPRESSED GENE 1 PROTEIN"/>
    <property type="match status" value="1"/>
</dbReference>
<dbReference type="GO" id="GO:0030670">
    <property type="term" value="C:phagocytic vesicle membrane"/>
    <property type="evidence" value="ECO:0007669"/>
    <property type="project" value="UniProtKB-SubCell"/>
</dbReference>
<comment type="caution">
    <text evidence="5">The sequence shown here is derived from an EMBL/GenBank/DDBJ whole genome shotgun (WGS) entry which is preliminary data.</text>
</comment>
<feature type="compositionally biased region" description="Basic and acidic residues" evidence="1">
    <location>
        <begin position="659"/>
        <end position="668"/>
    </location>
</feature>
<evidence type="ECO:0000256" key="1">
    <source>
        <dbReference type="SAM" id="MobiDB-lite"/>
    </source>
</evidence>
<organism evidence="5 6">
    <name type="scientific">Pinctada imbricata</name>
    <name type="common">Atlantic pearl-oyster</name>
    <name type="synonym">Pinctada martensii</name>
    <dbReference type="NCBI Taxonomy" id="66713"/>
    <lineage>
        <taxon>Eukaryota</taxon>
        <taxon>Metazoa</taxon>
        <taxon>Spiralia</taxon>
        <taxon>Lophotrochozoa</taxon>
        <taxon>Mollusca</taxon>
        <taxon>Bivalvia</taxon>
        <taxon>Autobranchia</taxon>
        <taxon>Pteriomorphia</taxon>
        <taxon>Pterioida</taxon>
        <taxon>Pterioidea</taxon>
        <taxon>Pteriidae</taxon>
        <taxon>Pinctada</taxon>
    </lineage>
</organism>
<dbReference type="PANTHER" id="PTHR31463:SF1">
    <property type="entry name" value="MACROPHAGE-EXPRESSED GENE 1 PROTEIN"/>
    <property type="match status" value="1"/>
</dbReference>
<keyword evidence="2" id="KW-0472">Membrane</keyword>